<evidence type="ECO:0000256" key="1">
    <source>
        <dbReference type="ARBA" id="ARBA00004651"/>
    </source>
</evidence>
<keyword evidence="15" id="KW-1185">Reference proteome</keyword>
<dbReference type="InterPro" id="IPR003594">
    <property type="entry name" value="HATPase_dom"/>
</dbReference>
<dbReference type="EMBL" id="MAEI02000001">
    <property type="protein sequence ID" value="MEO1781677.1"/>
    <property type="molecule type" value="Genomic_DNA"/>
</dbReference>
<dbReference type="SMART" id="SM00304">
    <property type="entry name" value="HAMP"/>
    <property type="match status" value="1"/>
</dbReference>
<dbReference type="Pfam" id="PF06580">
    <property type="entry name" value="His_kinase"/>
    <property type="match status" value="1"/>
</dbReference>
<dbReference type="Pfam" id="PF00672">
    <property type="entry name" value="HAMP"/>
    <property type="match status" value="1"/>
</dbReference>
<evidence type="ECO:0000256" key="10">
    <source>
        <dbReference type="ARBA" id="ARBA00023012"/>
    </source>
</evidence>
<gene>
    <name evidence="14" type="ORF">BAU18_001264</name>
</gene>
<name>A0ABV0F3Q3_9ENTE</name>
<dbReference type="Gene3D" id="3.30.565.10">
    <property type="entry name" value="Histidine kinase-like ATPase, C-terminal domain"/>
    <property type="match status" value="1"/>
</dbReference>
<keyword evidence="4" id="KW-0808">Transferase</keyword>
<comment type="subcellular location">
    <subcellularLocation>
        <location evidence="1">Cell membrane</location>
        <topology evidence="1">Multi-pass membrane protein</topology>
    </subcellularLocation>
</comment>
<dbReference type="SUPFAM" id="SSF55874">
    <property type="entry name" value="ATPase domain of HSP90 chaperone/DNA topoisomerase II/histidine kinase"/>
    <property type="match status" value="1"/>
</dbReference>
<evidence type="ECO:0000256" key="5">
    <source>
        <dbReference type="ARBA" id="ARBA00022692"/>
    </source>
</evidence>
<keyword evidence="6" id="KW-0547">Nucleotide-binding</keyword>
<evidence type="ECO:0000256" key="4">
    <source>
        <dbReference type="ARBA" id="ARBA00022679"/>
    </source>
</evidence>
<evidence type="ECO:0000313" key="15">
    <source>
        <dbReference type="Proteomes" id="UP001429357"/>
    </source>
</evidence>
<keyword evidence="10" id="KW-0902">Two-component regulatory system</keyword>
<proteinExistence type="predicted"/>
<feature type="domain" description="HAMP" evidence="13">
    <location>
        <begin position="304"/>
        <end position="357"/>
    </location>
</feature>
<keyword evidence="8" id="KW-0067">ATP-binding</keyword>
<evidence type="ECO:0000256" key="11">
    <source>
        <dbReference type="ARBA" id="ARBA00023136"/>
    </source>
</evidence>
<dbReference type="GO" id="GO:0016301">
    <property type="term" value="F:kinase activity"/>
    <property type="evidence" value="ECO:0007669"/>
    <property type="project" value="UniProtKB-KW"/>
</dbReference>
<dbReference type="InterPro" id="IPR050640">
    <property type="entry name" value="Bact_2-comp_sensor_kinase"/>
</dbReference>
<keyword evidence="7 14" id="KW-0418">Kinase</keyword>
<reference evidence="14 15" key="2">
    <citation type="submission" date="2024-02" db="EMBL/GenBank/DDBJ databases">
        <title>The Genome Sequence of Enterococcus diestrammenae JM9A.</title>
        <authorList>
            <person name="Earl A."/>
            <person name="Manson A."/>
            <person name="Gilmore M."/>
            <person name="Sanders J."/>
            <person name="Shea T."/>
            <person name="Howe W."/>
            <person name="Livny J."/>
            <person name="Cuomo C."/>
            <person name="Neafsey D."/>
            <person name="Birren B."/>
        </authorList>
    </citation>
    <scope>NUCLEOTIDE SEQUENCE [LARGE SCALE GENOMIC DNA]</scope>
    <source>
        <strain evidence="14 15">JM9A</strain>
    </source>
</reference>
<feature type="transmembrane region" description="Helical" evidence="12">
    <location>
        <begin position="277"/>
        <end position="299"/>
    </location>
</feature>
<evidence type="ECO:0000256" key="8">
    <source>
        <dbReference type="ARBA" id="ARBA00022840"/>
    </source>
</evidence>
<dbReference type="CDD" id="cd06225">
    <property type="entry name" value="HAMP"/>
    <property type="match status" value="1"/>
</dbReference>
<accession>A0ABV0F3Q3</accession>
<dbReference type="SUPFAM" id="SSF158472">
    <property type="entry name" value="HAMP domain-like"/>
    <property type="match status" value="1"/>
</dbReference>
<keyword evidence="5 12" id="KW-0812">Transmembrane</keyword>
<reference evidence="15" key="1">
    <citation type="submission" date="2016-06" db="EMBL/GenBank/DDBJ databases">
        <title>Four novel species of enterococci isolated from chicken manure.</title>
        <authorList>
            <person name="Van Tyne D."/>
        </authorList>
    </citation>
    <scope>NUCLEOTIDE SEQUENCE [LARGE SCALE GENOMIC DNA]</scope>
    <source>
        <strain evidence="15">JM9A</strain>
    </source>
</reference>
<evidence type="ECO:0000259" key="13">
    <source>
        <dbReference type="PROSITE" id="PS50885"/>
    </source>
</evidence>
<dbReference type="Gene3D" id="6.10.340.10">
    <property type="match status" value="1"/>
</dbReference>
<keyword evidence="2" id="KW-1003">Cell membrane</keyword>
<feature type="transmembrane region" description="Helical" evidence="12">
    <location>
        <begin position="20"/>
        <end position="43"/>
    </location>
</feature>
<comment type="caution">
    <text evidence="14">The sequence shown here is derived from an EMBL/GenBank/DDBJ whole genome shotgun (WGS) entry which is preliminary data.</text>
</comment>
<evidence type="ECO:0000256" key="7">
    <source>
        <dbReference type="ARBA" id="ARBA00022777"/>
    </source>
</evidence>
<dbReference type="InterPro" id="IPR010559">
    <property type="entry name" value="Sig_transdc_His_kin_internal"/>
</dbReference>
<dbReference type="PANTHER" id="PTHR34220">
    <property type="entry name" value="SENSOR HISTIDINE KINASE YPDA"/>
    <property type="match status" value="1"/>
</dbReference>
<keyword evidence="3" id="KW-0597">Phosphoprotein</keyword>
<evidence type="ECO:0000256" key="2">
    <source>
        <dbReference type="ARBA" id="ARBA00022475"/>
    </source>
</evidence>
<dbReference type="Pfam" id="PF02518">
    <property type="entry name" value="HATPase_c"/>
    <property type="match status" value="1"/>
</dbReference>
<evidence type="ECO:0000256" key="6">
    <source>
        <dbReference type="ARBA" id="ARBA00022741"/>
    </source>
</evidence>
<dbReference type="InterPro" id="IPR003660">
    <property type="entry name" value="HAMP_dom"/>
</dbReference>
<protein>
    <submittedName>
        <fullName evidence="14">Two-component system, sensor histidine kinase YesM</fullName>
    </submittedName>
</protein>
<organism evidence="14 15">
    <name type="scientific">Enterococcus diestrammenae</name>
    <dbReference type="NCBI Taxonomy" id="1155073"/>
    <lineage>
        <taxon>Bacteria</taxon>
        <taxon>Bacillati</taxon>
        <taxon>Bacillota</taxon>
        <taxon>Bacilli</taxon>
        <taxon>Lactobacillales</taxon>
        <taxon>Enterococcaceae</taxon>
        <taxon>Enterococcus</taxon>
    </lineage>
</organism>
<keyword evidence="11 12" id="KW-0472">Membrane</keyword>
<dbReference type="Proteomes" id="UP001429357">
    <property type="component" value="Unassembled WGS sequence"/>
</dbReference>
<dbReference type="PANTHER" id="PTHR34220:SF11">
    <property type="entry name" value="SENSOR PROTEIN KINASE HPTS"/>
    <property type="match status" value="1"/>
</dbReference>
<sequence>MFQKGMKLFKKGYLINQLMFIYGLLLTGIILLTVASLCVYTTYSSKKQLVTQTTAIESQVRGYAVSKNDAMLNIYSDLAGNNSKVENMRNYLMLPLSDYLQYTIDSYATYRTDINFVSTLATMFGTYPDLETLYIQMADVEDTLRADRTHPNGRKISELKMEDDGLVLKRSIQDYYSGKSIGMIWAVFSESGVLDDLAQDAKDLEMTTLVFDNNDDPIYSRQGKLSKKELLAVEEAVKDQKSLPSFVAQDYFVSQQVTISQNQILLLTSKQHFWRRTLGTCLVIVLIGTLLALLLLLTLRRTFKRYSQQVGKIVAVTENVSQGNLKDRIDATQVQDELNVLAEAINFMIESMDHYIEDIYTLEVKQRDANMRALQSQINPHFLYNTLEYIRMYALSRQQEELADVVYAFSALLRNNTTQEKTTTIEKELSFCEKYVYLYQMRYPDQIAYHFELAEGTQQVEIPKFTIQPLIENYFVHGIDYTRNDNAISVKTSVTNGELVILIRDNGKGMTPTRLAQVRNKLAAVDVEMSTSIGLRNVHERLKSFFGEQYELTIDSTLGEGTTIQIKVKGEGGLMHV</sequence>
<evidence type="ECO:0000256" key="12">
    <source>
        <dbReference type="SAM" id="Phobius"/>
    </source>
</evidence>
<evidence type="ECO:0000256" key="3">
    <source>
        <dbReference type="ARBA" id="ARBA00022553"/>
    </source>
</evidence>
<evidence type="ECO:0000313" key="14">
    <source>
        <dbReference type="EMBL" id="MEO1781677.1"/>
    </source>
</evidence>
<keyword evidence="9 12" id="KW-1133">Transmembrane helix</keyword>
<dbReference type="InterPro" id="IPR036890">
    <property type="entry name" value="HATPase_C_sf"/>
</dbReference>
<dbReference type="PROSITE" id="PS50885">
    <property type="entry name" value="HAMP"/>
    <property type="match status" value="1"/>
</dbReference>
<evidence type="ECO:0000256" key="9">
    <source>
        <dbReference type="ARBA" id="ARBA00022989"/>
    </source>
</evidence>